<protein>
    <submittedName>
        <fullName evidence="2">Glutathione synthetase</fullName>
    </submittedName>
</protein>
<dbReference type="GO" id="GO:0005524">
    <property type="term" value="F:ATP binding"/>
    <property type="evidence" value="ECO:0007669"/>
    <property type="project" value="InterPro"/>
</dbReference>
<evidence type="ECO:0000313" key="2">
    <source>
        <dbReference type="EMBL" id="STP02773.1"/>
    </source>
</evidence>
<dbReference type="GO" id="GO:0004363">
    <property type="term" value="F:glutathione synthase activity"/>
    <property type="evidence" value="ECO:0007669"/>
    <property type="project" value="InterPro"/>
</dbReference>
<dbReference type="InterPro" id="IPR004218">
    <property type="entry name" value="GSHS_ATP-bd"/>
</dbReference>
<evidence type="ECO:0000259" key="1">
    <source>
        <dbReference type="Pfam" id="PF02955"/>
    </source>
</evidence>
<dbReference type="InterPro" id="IPR053191">
    <property type="entry name" value="DcsG_Biosynth_Enzyme"/>
</dbReference>
<feature type="domain" description="Prokaryotic glutathione synthetase ATP-binding" evidence="1">
    <location>
        <begin position="112"/>
        <end position="238"/>
    </location>
</feature>
<name>A0A377JFA4_HAEPA</name>
<dbReference type="EMBL" id="UGHY01000002">
    <property type="protein sequence ID" value="STP02773.1"/>
    <property type="molecule type" value="Genomic_DNA"/>
</dbReference>
<dbReference type="PANTHER" id="PTHR39217:SF1">
    <property type="entry name" value="GLUTATHIONE SYNTHETASE"/>
    <property type="match status" value="1"/>
</dbReference>
<proteinExistence type="predicted"/>
<gene>
    <name evidence="2" type="ORF">NCTC10672_00175</name>
</gene>
<evidence type="ECO:0000313" key="3">
    <source>
        <dbReference type="Proteomes" id="UP000254186"/>
    </source>
</evidence>
<dbReference type="SUPFAM" id="SSF56059">
    <property type="entry name" value="Glutathione synthetase ATP-binding domain-like"/>
    <property type="match status" value="1"/>
</dbReference>
<sequence>MIGASSLCSNQSLFTMLTITTCKTYPSAPQNLIPVQIQLSNQGISTQFLPWQETLHSHFILPLAAWDYANFYDEFTQWIKQHKNAFINPTELMLWNSHKGYLCDLQNWGVNVIPTLICSTKTSEMLTALESQDWPEFVIKPAVGQSGNLVTKLKQGEALPNLSAYGEQVVLQPFIPEVAINGETSLIFFNGVFSHAIRRQPPQNEWRANSQYKVEIFPVEVDEHIIETACHVLHKLPEMPVYARVDGTIIDNTFLLNELELIEPALYLDRWEEATERFVDVLKSKILK</sequence>
<reference evidence="2 3" key="1">
    <citation type="submission" date="2018-06" db="EMBL/GenBank/DDBJ databases">
        <authorList>
            <consortium name="Pathogen Informatics"/>
            <person name="Doyle S."/>
        </authorList>
    </citation>
    <scope>NUCLEOTIDE SEQUENCE [LARGE SCALE GENOMIC DNA]</scope>
    <source>
        <strain evidence="2 3">NCTC10672</strain>
    </source>
</reference>
<dbReference type="Pfam" id="PF02955">
    <property type="entry name" value="GSH-S_ATP"/>
    <property type="match status" value="1"/>
</dbReference>
<accession>A0A377JFA4</accession>
<organism evidence="2 3">
    <name type="scientific">Haemophilus parainfluenzae</name>
    <dbReference type="NCBI Taxonomy" id="729"/>
    <lineage>
        <taxon>Bacteria</taxon>
        <taxon>Pseudomonadati</taxon>
        <taxon>Pseudomonadota</taxon>
        <taxon>Gammaproteobacteria</taxon>
        <taxon>Pasteurellales</taxon>
        <taxon>Pasteurellaceae</taxon>
        <taxon>Haemophilus</taxon>
    </lineage>
</organism>
<dbReference type="PANTHER" id="PTHR39217">
    <property type="match status" value="1"/>
</dbReference>
<dbReference type="AlphaFoldDB" id="A0A377JFA4"/>
<dbReference type="Proteomes" id="UP000254186">
    <property type="component" value="Unassembled WGS sequence"/>
</dbReference>